<sequence length="516" mass="59371">MKIMIVDDEELIRNHLANLTEWGDIGCQITSVAANGVEALKRIPVDKPDLIITDIRMPLMNGIQLAEQIKVRFSHIRFLFLTAFSDFQYAQHAVKLGAADFILKPIQNAELLHAVDLIVQGEARISREDRFKQEKVIQAMLSPIAKVSDKYEVALENRLEDRETIVICVVIDNADVLKETGEVYSLFALREAVTQILHYNPYSYWDYSDSKGLYLILFKPHGDLWEMRADSMKMAGDMLERCKDSFPFTVSICISKVKSSLVYLDQAWKEIKDCLDYRMLLGKGSIISNDALPNLVKGNINGAEDQLNELTVMLRKGEKEKVPSYLLSISREMMGKGLTKTNIHTFALQVVQKVEMLLLEYNLRIPEEIQLHTRKTILSFDILFDLMVFLEQWVEEAADRIIAISQSQSVNGLVKEICTYLRSKSAEDMTLERLANEFHMNHSYLSRLIKKETGQNFRDLIWSYRIEDAKRMLLETRLKANEIAYEVGFKDPAHFSLLFKKHVGLSPMNYREQIKS</sequence>
<keyword evidence="1" id="KW-0805">Transcription regulation</keyword>
<organism evidence="7 8">
    <name type="scientific">Paenibacillus nasutitermitis</name>
    <dbReference type="NCBI Taxonomy" id="1652958"/>
    <lineage>
        <taxon>Bacteria</taxon>
        <taxon>Bacillati</taxon>
        <taxon>Bacillota</taxon>
        <taxon>Bacilli</taxon>
        <taxon>Bacillales</taxon>
        <taxon>Paenibacillaceae</taxon>
        <taxon>Paenibacillus</taxon>
    </lineage>
</organism>
<name>A0A916YQL1_9BACL</name>
<dbReference type="PANTHER" id="PTHR43280:SF2">
    <property type="entry name" value="HTH-TYPE TRANSCRIPTIONAL REGULATOR EXSA"/>
    <property type="match status" value="1"/>
</dbReference>
<evidence type="ECO:0000259" key="5">
    <source>
        <dbReference type="PROSITE" id="PS01124"/>
    </source>
</evidence>
<evidence type="ECO:0000256" key="3">
    <source>
        <dbReference type="ARBA" id="ARBA00023163"/>
    </source>
</evidence>
<dbReference type="Gene3D" id="3.40.50.2300">
    <property type="match status" value="1"/>
</dbReference>
<keyword evidence="2" id="KW-0238">DNA-binding</keyword>
<reference evidence="7" key="1">
    <citation type="journal article" date="2014" name="Int. J. Syst. Evol. Microbiol.">
        <title>Complete genome sequence of Corynebacterium casei LMG S-19264T (=DSM 44701T), isolated from a smear-ripened cheese.</title>
        <authorList>
            <consortium name="US DOE Joint Genome Institute (JGI-PGF)"/>
            <person name="Walter F."/>
            <person name="Albersmeier A."/>
            <person name="Kalinowski J."/>
            <person name="Ruckert C."/>
        </authorList>
    </citation>
    <scope>NUCLEOTIDE SEQUENCE</scope>
    <source>
        <strain evidence="7">CGMCC 1.15178</strain>
    </source>
</reference>
<gene>
    <name evidence="7" type="ORF">GCM10010911_12830</name>
</gene>
<dbReference type="RefSeq" id="WP_188990188.1">
    <property type="nucleotide sequence ID" value="NZ_BMHP01000001.1"/>
</dbReference>
<dbReference type="InterPro" id="IPR018060">
    <property type="entry name" value="HTH_AraC"/>
</dbReference>
<keyword evidence="3" id="KW-0804">Transcription</keyword>
<evidence type="ECO:0000256" key="2">
    <source>
        <dbReference type="ARBA" id="ARBA00023125"/>
    </source>
</evidence>
<dbReference type="GO" id="GO:0000160">
    <property type="term" value="P:phosphorelay signal transduction system"/>
    <property type="evidence" value="ECO:0007669"/>
    <property type="project" value="InterPro"/>
</dbReference>
<dbReference type="PROSITE" id="PS01124">
    <property type="entry name" value="HTH_ARAC_FAMILY_2"/>
    <property type="match status" value="1"/>
</dbReference>
<dbReference type="InterPro" id="IPR009057">
    <property type="entry name" value="Homeodomain-like_sf"/>
</dbReference>
<evidence type="ECO:0000313" key="8">
    <source>
        <dbReference type="Proteomes" id="UP000612456"/>
    </source>
</evidence>
<dbReference type="PROSITE" id="PS50110">
    <property type="entry name" value="RESPONSE_REGULATORY"/>
    <property type="match status" value="1"/>
</dbReference>
<dbReference type="PANTHER" id="PTHR43280">
    <property type="entry name" value="ARAC-FAMILY TRANSCRIPTIONAL REGULATOR"/>
    <property type="match status" value="1"/>
</dbReference>
<reference evidence="7" key="2">
    <citation type="submission" date="2020-09" db="EMBL/GenBank/DDBJ databases">
        <authorList>
            <person name="Sun Q."/>
            <person name="Zhou Y."/>
        </authorList>
    </citation>
    <scope>NUCLEOTIDE SEQUENCE</scope>
    <source>
        <strain evidence="7">CGMCC 1.15178</strain>
    </source>
</reference>
<dbReference type="SUPFAM" id="SSF46689">
    <property type="entry name" value="Homeodomain-like"/>
    <property type="match status" value="2"/>
</dbReference>
<feature type="domain" description="Response regulatory" evidence="6">
    <location>
        <begin position="2"/>
        <end position="119"/>
    </location>
</feature>
<dbReference type="Gene3D" id="1.10.10.60">
    <property type="entry name" value="Homeodomain-like"/>
    <property type="match status" value="2"/>
</dbReference>
<evidence type="ECO:0000259" key="6">
    <source>
        <dbReference type="PROSITE" id="PS50110"/>
    </source>
</evidence>
<protein>
    <recommendedName>
        <fullName evidence="9">Response regulator</fullName>
    </recommendedName>
</protein>
<dbReference type="SUPFAM" id="SSF52172">
    <property type="entry name" value="CheY-like"/>
    <property type="match status" value="1"/>
</dbReference>
<dbReference type="InterPro" id="IPR011006">
    <property type="entry name" value="CheY-like_superfamily"/>
</dbReference>
<feature type="modified residue" description="4-aspartylphosphate" evidence="4">
    <location>
        <position position="54"/>
    </location>
</feature>
<keyword evidence="8" id="KW-1185">Reference proteome</keyword>
<dbReference type="AlphaFoldDB" id="A0A916YQL1"/>
<accession>A0A916YQL1</accession>
<evidence type="ECO:0000313" key="7">
    <source>
        <dbReference type="EMBL" id="GGD56545.1"/>
    </source>
</evidence>
<evidence type="ECO:0008006" key="9">
    <source>
        <dbReference type="Google" id="ProtNLM"/>
    </source>
</evidence>
<dbReference type="SMART" id="SM00342">
    <property type="entry name" value="HTH_ARAC"/>
    <property type="match status" value="1"/>
</dbReference>
<dbReference type="Pfam" id="PF00072">
    <property type="entry name" value="Response_reg"/>
    <property type="match status" value="1"/>
</dbReference>
<feature type="domain" description="HTH araC/xylS-type" evidence="5">
    <location>
        <begin position="415"/>
        <end position="513"/>
    </location>
</feature>
<dbReference type="SMART" id="SM00448">
    <property type="entry name" value="REC"/>
    <property type="match status" value="1"/>
</dbReference>
<dbReference type="InterPro" id="IPR020449">
    <property type="entry name" value="Tscrpt_reg_AraC-type_HTH"/>
</dbReference>
<evidence type="ECO:0000256" key="4">
    <source>
        <dbReference type="PROSITE-ProRule" id="PRU00169"/>
    </source>
</evidence>
<dbReference type="PRINTS" id="PR00032">
    <property type="entry name" value="HTHARAC"/>
</dbReference>
<dbReference type="EMBL" id="BMHP01000001">
    <property type="protein sequence ID" value="GGD56545.1"/>
    <property type="molecule type" value="Genomic_DNA"/>
</dbReference>
<dbReference type="GO" id="GO:0043565">
    <property type="term" value="F:sequence-specific DNA binding"/>
    <property type="evidence" value="ECO:0007669"/>
    <property type="project" value="InterPro"/>
</dbReference>
<dbReference type="InterPro" id="IPR001789">
    <property type="entry name" value="Sig_transdc_resp-reg_receiver"/>
</dbReference>
<keyword evidence="4" id="KW-0597">Phosphoprotein</keyword>
<evidence type="ECO:0000256" key="1">
    <source>
        <dbReference type="ARBA" id="ARBA00023015"/>
    </source>
</evidence>
<proteinExistence type="predicted"/>
<dbReference type="Proteomes" id="UP000612456">
    <property type="component" value="Unassembled WGS sequence"/>
</dbReference>
<dbReference type="GO" id="GO:0003700">
    <property type="term" value="F:DNA-binding transcription factor activity"/>
    <property type="evidence" value="ECO:0007669"/>
    <property type="project" value="InterPro"/>
</dbReference>
<dbReference type="Pfam" id="PF12833">
    <property type="entry name" value="HTH_18"/>
    <property type="match status" value="1"/>
</dbReference>
<comment type="caution">
    <text evidence="7">The sequence shown here is derived from an EMBL/GenBank/DDBJ whole genome shotgun (WGS) entry which is preliminary data.</text>
</comment>
<dbReference type="CDD" id="cd17536">
    <property type="entry name" value="REC_YesN-like"/>
    <property type="match status" value="1"/>
</dbReference>